<gene>
    <name evidence="3" type="ORF">MHIB_25900</name>
</gene>
<dbReference type="InterPro" id="IPR003439">
    <property type="entry name" value="ABC_transporter-like_ATP-bd"/>
</dbReference>
<dbReference type="Pfam" id="PF11575">
    <property type="entry name" value="FhuF_C"/>
    <property type="match status" value="1"/>
</dbReference>
<dbReference type="KEGG" id="mhib:MHIB_25900"/>
<dbReference type="InterPro" id="IPR027417">
    <property type="entry name" value="P-loop_NTPase"/>
</dbReference>
<dbReference type="PROSITE" id="PS50893">
    <property type="entry name" value="ABC_TRANSPORTER_2"/>
    <property type="match status" value="1"/>
</dbReference>
<reference evidence="3 4" key="1">
    <citation type="journal article" date="2019" name="Emerg. Microbes Infect.">
        <title>Comprehensive subspecies identification of 175 nontuberculous mycobacteria species based on 7547 genomic profiles.</title>
        <authorList>
            <person name="Matsumoto Y."/>
            <person name="Kinjo T."/>
            <person name="Motooka D."/>
            <person name="Nabeya D."/>
            <person name="Jung N."/>
            <person name="Uechi K."/>
            <person name="Horii T."/>
            <person name="Iida T."/>
            <person name="Fujita J."/>
            <person name="Nakamura S."/>
        </authorList>
    </citation>
    <scope>NUCLEOTIDE SEQUENCE [LARGE SCALE GENOMIC DNA]</scope>
    <source>
        <strain evidence="3 4">JCM 13571</strain>
    </source>
</reference>
<protein>
    <submittedName>
        <fullName evidence="3">Uncharacterized protein</fullName>
    </submittedName>
</protein>
<evidence type="ECO:0000313" key="4">
    <source>
        <dbReference type="Proteomes" id="UP000467260"/>
    </source>
</evidence>
<dbReference type="Gene3D" id="3.40.50.300">
    <property type="entry name" value="P-loop containing nucleotide triphosphate hydrolases"/>
    <property type="match status" value="1"/>
</dbReference>
<dbReference type="OrthoDB" id="3579586at2"/>
<evidence type="ECO:0000313" key="3">
    <source>
        <dbReference type="EMBL" id="BBZ24172.1"/>
    </source>
</evidence>
<keyword evidence="1" id="KW-0547">Nucleotide-binding</keyword>
<dbReference type="InterPro" id="IPR024726">
    <property type="entry name" value="FhuF_C"/>
</dbReference>
<dbReference type="GO" id="GO:0051537">
    <property type="term" value="F:2 iron, 2 sulfur cluster binding"/>
    <property type="evidence" value="ECO:0007669"/>
    <property type="project" value="InterPro"/>
</dbReference>
<keyword evidence="4" id="KW-1185">Reference proteome</keyword>
<dbReference type="SMART" id="SM00382">
    <property type="entry name" value="AAA"/>
    <property type="match status" value="1"/>
</dbReference>
<dbReference type="RefSeq" id="WP_085135140.1">
    <property type="nucleotide sequence ID" value="NZ_AP022609.1"/>
</dbReference>
<evidence type="ECO:0000256" key="1">
    <source>
        <dbReference type="ARBA" id="ARBA00022741"/>
    </source>
</evidence>
<accession>A0A7I7X3T8</accession>
<dbReference type="GO" id="GO:0005524">
    <property type="term" value="F:ATP binding"/>
    <property type="evidence" value="ECO:0007669"/>
    <property type="project" value="UniProtKB-KW"/>
</dbReference>
<dbReference type="GO" id="GO:0016887">
    <property type="term" value="F:ATP hydrolysis activity"/>
    <property type="evidence" value="ECO:0007669"/>
    <property type="project" value="InterPro"/>
</dbReference>
<dbReference type="CDD" id="cd03214">
    <property type="entry name" value="ABC_Iron-Siderophores_B12_Hemin"/>
    <property type="match status" value="1"/>
</dbReference>
<dbReference type="InterPro" id="IPR003593">
    <property type="entry name" value="AAA+_ATPase"/>
</dbReference>
<keyword evidence="2" id="KW-0067">ATP-binding</keyword>
<dbReference type="SUPFAM" id="SSF52540">
    <property type="entry name" value="P-loop containing nucleoside triphosphate hydrolases"/>
    <property type="match status" value="1"/>
</dbReference>
<dbReference type="PANTHER" id="PTHR42794:SF2">
    <property type="entry name" value="ABC TRANSPORTER ATP-BINDING PROTEIN"/>
    <property type="match status" value="1"/>
</dbReference>
<proteinExistence type="predicted"/>
<organism evidence="3 4">
    <name type="scientific">Mycolicibacter hiberniae</name>
    <dbReference type="NCBI Taxonomy" id="29314"/>
    <lineage>
        <taxon>Bacteria</taxon>
        <taxon>Bacillati</taxon>
        <taxon>Actinomycetota</taxon>
        <taxon>Actinomycetes</taxon>
        <taxon>Mycobacteriales</taxon>
        <taxon>Mycobacteriaceae</taxon>
        <taxon>Mycolicibacter</taxon>
    </lineage>
</organism>
<dbReference type="Proteomes" id="UP000467260">
    <property type="component" value="Chromosome"/>
</dbReference>
<evidence type="ECO:0000256" key="2">
    <source>
        <dbReference type="ARBA" id="ARBA00022840"/>
    </source>
</evidence>
<name>A0A7I7X3T8_9MYCO</name>
<dbReference type="AlphaFoldDB" id="A0A7I7X3T8"/>
<dbReference type="Pfam" id="PF00005">
    <property type="entry name" value="ABC_tran"/>
    <property type="match status" value="1"/>
</dbReference>
<sequence length="591" mass="62707">MTGPGAAPAVELDGLAIGYRRRRRSVTVAAGLTARARRGELTVLIGPNGAGKSTLIRTLAGLQPALGGRVLLDGAELTALPRDELARRVAVVLTGRVDPGLLAARELVGLGRIPHLGLGARLRPADEEIVDWALAATGAQHLAARPAAELSDGECQRVLTARALAQQPGLLILDEPTAFLDVSSRAALFGLLRELAREQRMAVVLSTHDLELALRVADRVWLMDPAGTCVDTVGEELMLSGRIGEMFGNDTLRFDPGSGMFELDTRAGDRRVRTARVDAAEPLRSALHRVLAREGYGPPGNPDDPAEIVLTATESRAITVRTANGNRDAALPDLAQLLRTLPTAAHRCAPPDRTVAALAELASFGTYFTLSPAGAAADWRPVAELYTDPELLSGVIARVRERIGASEFRVAASTFYLGYAARLWSIGLGAVAEHALLVDLDPGRLRYAECGGTIGLHLPAPLAWQSSAEAAGPLWALLGEQILSGHLQPLAAAVRRLGPISERLLLGNAAAAALSAAHALHRHHGGNLTDQLGWKLARHLVDDERLAGTLRFDGPGTGYRRTGCCLFYRTPGGGLCHDCALSHRPATRPQR</sequence>
<dbReference type="EMBL" id="AP022609">
    <property type="protein sequence ID" value="BBZ24172.1"/>
    <property type="molecule type" value="Genomic_DNA"/>
</dbReference>
<dbReference type="PANTHER" id="PTHR42794">
    <property type="entry name" value="HEMIN IMPORT ATP-BINDING PROTEIN HMUV"/>
    <property type="match status" value="1"/>
</dbReference>